<feature type="domain" description="DUF8042" evidence="1">
    <location>
        <begin position="2"/>
        <end position="118"/>
    </location>
</feature>
<dbReference type="EMBL" id="CP018866">
    <property type="protein sequence ID" value="AST93332.1"/>
    <property type="molecule type" value="Genomic_DNA"/>
</dbReference>
<dbReference type="Proteomes" id="UP000215224">
    <property type="component" value="Chromosome"/>
</dbReference>
<dbReference type="KEGG" id="bcoh:BC6307_19725"/>
<evidence type="ECO:0000313" key="3">
    <source>
        <dbReference type="Proteomes" id="UP000215224"/>
    </source>
</evidence>
<evidence type="ECO:0000259" key="1">
    <source>
        <dbReference type="Pfam" id="PF26154"/>
    </source>
</evidence>
<dbReference type="STRING" id="1314751.GCA_001591425_03512"/>
<protein>
    <recommendedName>
        <fullName evidence="1">DUF8042 domain-containing protein</fullName>
    </recommendedName>
</protein>
<sequence>MTEEQITFIREYNELLEVTVEALRYLGSDRTNAGSEMEERVYYDSLLAFLKIQQMNEALLDIFHDDTEKVQAIASFEVVVHELDKISTEPVHASNEIFQHHIIPAFEAWKIHLQSHLKTVIFH</sequence>
<dbReference type="Pfam" id="PF26154">
    <property type="entry name" value="DUF8042"/>
    <property type="match status" value="1"/>
</dbReference>
<keyword evidence="3" id="KW-1185">Reference proteome</keyword>
<reference evidence="2 3" key="1">
    <citation type="submission" date="2016-12" db="EMBL/GenBank/DDBJ databases">
        <title>The whole genome sequencing and assembly of Bacillus cohnii DSM 6307T strain.</title>
        <authorList>
            <person name="Lee Y.-J."/>
            <person name="Yi H."/>
            <person name="Bahn Y.-S."/>
            <person name="Kim J.F."/>
            <person name="Lee D.-W."/>
        </authorList>
    </citation>
    <scope>NUCLEOTIDE SEQUENCE [LARGE SCALE GENOMIC DNA]</scope>
    <source>
        <strain evidence="2 3">DSM 6307</strain>
    </source>
</reference>
<proteinExistence type="predicted"/>
<gene>
    <name evidence="2" type="ORF">BC6307_19725</name>
</gene>
<dbReference type="RefSeq" id="WP_066419126.1">
    <property type="nucleotide sequence ID" value="NZ_CP018866.1"/>
</dbReference>
<dbReference type="AlphaFoldDB" id="A0A223KV15"/>
<name>A0A223KV15_9BACI</name>
<dbReference type="InterPro" id="IPR058355">
    <property type="entry name" value="DUF8042"/>
</dbReference>
<accession>A0A223KV15</accession>
<evidence type="ECO:0000313" key="2">
    <source>
        <dbReference type="EMBL" id="AST93332.1"/>
    </source>
</evidence>
<organism evidence="2 3">
    <name type="scientific">Sutcliffiella cohnii</name>
    <dbReference type="NCBI Taxonomy" id="33932"/>
    <lineage>
        <taxon>Bacteria</taxon>
        <taxon>Bacillati</taxon>
        <taxon>Bacillota</taxon>
        <taxon>Bacilli</taxon>
        <taxon>Bacillales</taxon>
        <taxon>Bacillaceae</taxon>
        <taxon>Sutcliffiella</taxon>
    </lineage>
</organism>